<gene>
    <name evidence="3" type="ORF">Bravens_00256</name>
</gene>
<evidence type="ECO:0000313" key="4">
    <source>
        <dbReference type="Proteomes" id="UP000243589"/>
    </source>
</evidence>
<evidence type="ECO:0000259" key="2">
    <source>
        <dbReference type="Pfam" id="PF07179"/>
    </source>
</evidence>
<keyword evidence="4" id="KW-1185">Reference proteome</keyword>
<feature type="compositionally biased region" description="Polar residues" evidence="1">
    <location>
        <begin position="43"/>
        <end position="56"/>
    </location>
</feature>
<dbReference type="PATRIC" id="fig|479117.4.peg.254"/>
<name>A0A150HCU0_9MICO</name>
<dbReference type="InterPro" id="IPR009839">
    <property type="entry name" value="SseB_N"/>
</dbReference>
<dbReference type="RefSeq" id="WP_062019592.1">
    <property type="nucleotide sequence ID" value="NZ_LQQC01000002.1"/>
</dbReference>
<dbReference type="Proteomes" id="UP000243589">
    <property type="component" value="Unassembled WGS sequence"/>
</dbReference>
<feature type="compositionally biased region" description="Low complexity" evidence="1">
    <location>
        <begin position="20"/>
        <end position="33"/>
    </location>
</feature>
<feature type="domain" description="SseB protein N-terminal" evidence="2">
    <location>
        <begin position="83"/>
        <end position="207"/>
    </location>
</feature>
<dbReference type="AlphaFoldDB" id="A0A150HCU0"/>
<comment type="caution">
    <text evidence="3">The sequence shown here is derived from an EMBL/GenBank/DDBJ whole genome shotgun (WGS) entry which is preliminary data.</text>
</comment>
<sequence length="293" mass="30573">MTNGTPDQPQLPEHLKGMFGSAASPDGSASPDGQVGSGGEGNQADSARAGNQTDSAGTAWKGRELKPNPFSGDTGEADPRVTAALEAATANPFDPAAHIGVVEALKNSRVYAPILPEALSKSVGEHGLMVDNSSDMAMVRLSSEDGREATPCFTAIPLLTQWGTQARPVPIEAERLGLGAVDEGSQLVIIDPGSAHAFLLRRPALWAFVQGHDWTPSWADREVAQAIGDIAAQFSWIASVGAGPGSQRIVTGGPELAIVLTLDGEPDFSAFQARLAEHPIIVDRVDSLTITVR</sequence>
<evidence type="ECO:0000256" key="1">
    <source>
        <dbReference type="SAM" id="MobiDB-lite"/>
    </source>
</evidence>
<organism evidence="3 4">
    <name type="scientific">Brevibacterium ravenspurgense</name>
    <dbReference type="NCBI Taxonomy" id="479117"/>
    <lineage>
        <taxon>Bacteria</taxon>
        <taxon>Bacillati</taxon>
        <taxon>Actinomycetota</taxon>
        <taxon>Actinomycetes</taxon>
        <taxon>Micrococcales</taxon>
        <taxon>Brevibacteriaceae</taxon>
        <taxon>Brevibacterium</taxon>
    </lineage>
</organism>
<feature type="region of interest" description="Disordered" evidence="1">
    <location>
        <begin position="1"/>
        <end position="77"/>
    </location>
</feature>
<evidence type="ECO:0000313" key="3">
    <source>
        <dbReference type="EMBL" id="KXZ59784.1"/>
    </source>
</evidence>
<accession>A0A150HCU0</accession>
<proteinExistence type="predicted"/>
<reference evidence="3 4" key="1">
    <citation type="submission" date="2016-01" db="EMBL/GenBank/DDBJ databases">
        <title>Use of Whole Genome Sequencing to ascertain that Brevibacterium massiliense (Roux, Raoult 2009) is a later heterotypic synonym of Brevibacterium ravenspurgense (Mages 2008).</title>
        <authorList>
            <person name="Bernier A.-M."/>
            <person name="Burdz T."/>
            <person name="Huynh C."/>
            <person name="Pachecho A.L."/>
            <person name="Wiebe D."/>
            <person name="Bonner C."/>
            <person name="Bernard K."/>
        </authorList>
    </citation>
    <scope>NUCLEOTIDE SEQUENCE [LARGE SCALE GENOMIC DNA]</scope>
    <source>
        <strain evidence="3 4">CCUG56047</strain>
    </source>
</reference>
<dbReference type="Pfam" id="PF07179">
    <property type="entry name" value="SseB"/>
    <property type="match status" value="1"/>
</dbReference>
<protein>
    <recommendedName>
        <fullName evidence="2">SseB protein N-terminal domain-containing protein</fullName>
    </recommendedName>
</protein>
<dbReference type="EMBL" id="LQQC01000002">
    <property type="protein sequence ID" value="KXZ59784.1"/>
    <property type="molecule type" value="Genomic_DNA"/>
</dbReference>